<dbReference type="InterPro" id="IPR036523">
    <property type="entry name" value="SurE-like_sf"/>
</dbReference>
<feature type="domain" description="Survival protein SurE-like phosphatase/nucleotidase" evidence="2">
    <location>
        <begin position="26"/>
        <end position="79"/>
    </location>
</feature>
<gene>
    <name evidence="3" type="ORF">PAC_08075</name>
</gene>
<dbReference type="SUPFAM" id="SSF64167">
    <property type="entry name" value="SurE-like"/>
    <property type="match status" value="1"/>
</dbReference>
<dbReference type="STRING" id="576137.A0A1L7WZI9"/>
<dbReference type="GO" id="GO:0016787">
    <property type="term" value="F:hydrolase activity"/>
    <property type="evidence" value="ECO:0007669"/>
    <property type="project" value="InterPro"/>
</dbReference>
<feature type="compositionally biased region" description="Polar residues" evidence="1">
    <location>
        <begin position="239"/>
        <end position="252"/>
    </location>
</feature>
<protein>
    <recommendedName>
        <fullName evidence="2">Survival protein SurE-like phosphatase/nucleotidase domain-containing protein</fullName>
    </recommendedName>
</protein>
<dbReference type="OrthoDB" id="4018688at2759"/>
<sequence length="264" mass="27191">MRFSHIRSAVAASAITMSAVNGLNTLVTNDDGFGASNIREMYKAIKAFGHNVYIIASTSIQSGTGGTVVFTNRNLTADTEFAVERGIPGIAFSARYSVQTPYYYVNSTTVAGLKDPATIAGELAANLAHQTGGADFDSAIFNSTTGLFSYANVVPAGANQCIDGDCSLPGETNILDGGCQSSVSVFTVDYDAPTQCHNSPDVRSLLLPLVQYANSSKLVGGLNGTTGVYGGVNGTSGTATGTGVRPTSTYTGPITDARASVELP</sequence>
<evidence type="ECO:0000256" key="1">
    <source>
        <dbReference type="SAM" id="MobiDB-lite"/>
    </source>
</evidence>
<feature type="region of interest" description="Disordered" evidence="1">
    <location>
        <begin position="239"/>
        <end position="264"/>
    </location>
</feature>
<dbReference type="EMBL" id="FJOG01000011">
    <property type="protein sequence ID" value="CZR58184.1"/>
    <property type="molecule type" value="Genomic_DNA"/>
</dbReference>
<organism evidence="3 4">
    <name type="scientific">Phialocephala subalpina</name>
    <dbReference type="NCBI Taxonomy" id="576137"/>
    <lineage>
        <taxon>Eukaryota</taxon>
        <taxon>Fungi</taxon>
        <taxon>Dikarya</taxon>
        <taxon>Ascomycota</taxon>
        <taxon>Pezizomycotina</taxon>
        <taxon>Leotiomycetes</taxon>
        <taxon>Helotiales</taxon>
        <taxon>Mollisiaceae</taxon>
        <taxon>Phialocephala</taxon>
        <taxon>Phialocephala fortinii species complex</taxon>
    </lineage>
</organism>
<reference evidence="3 4" key="1">
    <citation type="submission" date="2016-03" db="EMBL/GenBank/DDBJ databases">
        <authorList>
            <person name="Ploux O."/>
        </authorList>
    </citation>
    <scope>NUCLEOTIDE SEQUENCE [LARGE SCALE GENOMIC DNA]</scope>
    <source>
        <strain evidence="3 4">UAMH 11012</strain>
    </source>
</reference>
<name>A0A1L7WZI9_9HELO</name>
<dbReference type="Gene3D" id="3.40.1210.10">
    <property type="entry name" value="Survival protein SurE-like phosphatase/nucleotidase"/>
    <property type="match status" value="1"/>
</dbReference>
<accession>A0A1L7WZI9</accession>
<dbReference type="AlphaFoldDB" id="A0A1L7WZI9"/>
<evidence type="ECO:0000313" key="3">
    <source>
        <dbReference type="EMBL" id="CZR58184.1"/>
    </source>
</evidence>
<dbReference type="Pfam" id="PF01975">
    <property type="entry name" value="SurE"/>
    <property type="match status" value="1"/>
</dbReference>
<dbReference type="Proteomes" id="UP000184330">
    <property type="component" value="Unassembled WGS sequence"/>
</dbReference>
<dbReference type="InterPro" id="IPR002828">
    <property type="entry name" value="SurE-like_Pase/nucleotidase"/>
</dbReference>
<evidence type="ECO:0000313" key="4">
    <source>
        <dbReference type="Proteomes" id="UP000184330"/>
    </source>
</evidence>
<proteinExistence type="predicted"/>
<evidence type="ECO:0000259" key="2">
    <source>
        <dbReference type="Pfam" id="PF01975"/>
    </source>
</evidence>
<keyword evidence="4" id="KW-1185">Reference proteome</keyword>